<feature type="region of interest" description="Disordered" evidence="1">
    <location>
        <begin position="1"/>
        <end position="33"/>
    </location>
</feature>
<sequence length="71" mass="8320">MKVGCADLKNANDKERSRQQQPGHSPHRRRRFMPLRRGRAKVVQSLFVLQELPYVFAFITQQGLRYLPALL</sequence>
<reference evidence="2 3" key="1">
    <citation type="submission" date="2022-10" db="EMBL/GenBank/DDBJ databases">
        <title>Paucibacter sp. hw1 Genome sequencing.</title>
        <authorList>
            <person name="Park S."/>
        </authorList>
    </citation>
    <scope>NUCLEOTIDE SEQUENCE [LARGE SCALE GENOMIC DNA]</scope>
    <source>
        <strain evidence="3">hw1</strain>
    </source>
</reference>
<evidence type="ECO:0000256" key="1">
    <source>
        <dbReference type="SAM" id="MobiDB-lite"/>
    </source>
</evidence>
<evidence type="ECO:0000313" key="2">
    <source>
        <dbReference type="EMBL" id="MDC8772190.1"/>
    </source>
</evidence>
<dbReference type="RefSeq" id="WP_273600414.1">
    <property type="nucleotide sequence ID" value="NZ_JAQQXT010000006.1"/>
</dbReference>
<comment type="caution">
    <text evidence="2">The sequence shown here is derived from an EMBL/GenBank/DDBJ whole genome shotgun (WGS) entry which is preliminary data.</text>
</comment>
<dbReference type="Proteomes" id="UP001221189">
    <property type="component" value="Unassembled WGS sequence"/>
</dbReference>
<keyword evidence="3" id="KW-1185">Reference proteome</keyword>
<dbReference type="EMBL" id="JAQQXT010000006">
    <property type="protein sequence ID" value="MDC8772190.1"/>
    <property type="molecule type" value="Genomic_DNA"/>
</dbReference>
<evidence type="ECO:0000313" key="3">
    <source>
        <dbReference type="Proteomes" id="UP001221189"/>
    </source>
</evidence>
<accession>A0ABT5KE38</accession>
<organism evidence="2 3">
    <name type="scientific">Roseateles albus</name>
    <dbReference type="NCBI Taxonomy" id="2987525"/>
    <lineage>
        <taxon>Bacteria</taxon>
        <taxon>Pseudomonadati</taxon>
        <taxon>Pseudomonadota</taxon>
        <taxon>Betaproteobacteria</taxon>
        <taxon>Burkholderiales</taxon>
        <taxon>Sphaerotilaceae</taxon>
        <taxon>Roseateles</taxon>
    </lineage>
</organism>
<gene>
    <name evidence="2" type="ORF">PRZ03_11465</name>
</gene>
<protein>
    <submittedName>
        <fullName evidence="2">Uncharacterized protein</fullName>
    </submittedName>
</protein>
<name>A0ABT5KE38_9BURK</name>
<proteinExistence type="predicted"/>